<evidence type="ECO:0000313" key="1">
    <source>
        <dbReference type="EMBL" id="DAD76082.1"/>
    </source>
</evidence>
<name>A0A8S5M1H1_9CAUD</name>
<dbReference type="EMBL" id="BK014795">
    <property type="protein sequence ID" value="DAD76082.1"/>
    <property type="molecule type" value="Genomic_DNA"/>
</dbReference>
<reference evidence="1" key="1">
    <citation type="journal article" date="2021" name="Proc. Natl. Acad. Sci. U.S.A.">
        <title>A Catalog of Tens of Thousands of Viruses from Human Metagenomes Reveals Hidden Associations with Chronic Diseases.</title>
        <authorList>
            <person name="Tisza M.J."/>
            <person name="Buck C.B."/>
        </authorList>
    </citation>
    <scope>NUCLEOTIDE SEQUENCE</scope>
    <source>
        <strain evidence="1">CtIi96</strain>
    </source>
</reference>
<organism evidence="1">
    <name type="scientific">Podoviridae sp. ctIi96</name>
    <dbReference type="NCBI Taxonomy" id="2826550"/>
    <lineage>
        <taxon>Viruses</taxon>
        <taxon>Duplodnaviria</taxon>
        <taxon>Heunggongvirae</taxon>
        <taxon>Uroviricota</taxon>
        <taxon>Caudoviricetes</taxon>
    </lineage>
</organism>
<proteinExistence type="predicted"/>
<accession>A0A8S5M1H1</accession>
<evidence type="ECO:0008006" key="2">
    <source>
        <dbReference type="Google" id="ProtNLM"/>
    </source>
</evidence>
<sequence length="899" mass="100707">MISGDNFTSKNMEESNIRLTGLSANTSNLDCNDGDLDISLNLISENGSMRAVTFPEPFLTLNTDENLLFVHNTSSRKIFICSKSDHLIGFELSDASEREEVPIDYTLQGEERWEKITSIGNTLIILTDKRMSYILLKDDGYQYLGEKPPFLSISFGLRGNVARSDLFSIELPDKIAVIDVLNNLTDNNKRAITDTVMARAIEFINNKSRSNSSFIFPFFVRYAYRLYDGNYTMHSAPILMIPSSDMAPMAAITYEASTDTVIVHPGTDREEEMETLAIHTIKGRVLSITGGLDRFISEPSSSLASWNDIIKSIDIFISAPIYTFDQSGSIDNIKSLNNTQLPYSFWGIVKRPTDNKYGKLNFKEAYQNAYSDTPDIFENDLILELPRKDNAIDDISSISLFYKIDSINIDNITYGEREAIIVGDWENLETRERLDDTYIGNHSLLPSFIYPYNSRLNIAGVKATLFDGYPLDSMVCYSNTAANSFSVYTHIKKEGKEIVVKSQTNIPLDGHIYYLYYPDTDAYRMVIERGSAIDTEEVFLSPHSLLNGAYYARPFNDLSFGFYNNSIETEDKSIIQPNKLYTSEVNNPFYFPLKGINTVGVGKILGITSTTRPISTGQFGQFPLLVFSTDGIWAMEVSSDGTYSTKQPMSRDVCSNPGSITQLDGAVAFTSEKGIMIVSGGDTTLISSILDGPSLDIASIKSLSEIATKELLSGEINQMTPFKDYIKDAFMAYDYPNGRIMVINPDKVYAYVYSINQGTWGTISSAYKYAVPDYPSTFLQATNSKIIDLSSKVDNDSNDNKKGIILTRPIKLGDDMLKTVNNIVCRGVFNKTDISFVLYASTDGIFYFPVGSVIGPYLSRICGTPFKYFRILVTANLRRKKSISVISVYYTPKWRNKPR</sequence>
<protein>
    <recommendedName>
        <fullName evidence="2">Stabilization protein</fullName>
    </recommendedName>
</protein>